<keyword evidence="2 5" id="KW-0689">Ribosomal protein</keyword>
<comment type="similarity">
    <text evidence="1 4">Belongs to the bacterial ribosomal protein bL19 family.</text>
</comment>
<dbReference type="Proteomes" id="UP000034774">
    <property type="component" value="Unassembled WGS sequence"/>
</dbReference>
<dbReference type="InterPro" id="IPR008991">
    <property type="entry name" value="Translation_prot_SH3-like_sf"/>
</dbReference>
<dbReference type="AlphaFoldDB" id="A0A0G0P0T5"/>
<sequence>MALKITLKQVEFGIGDKIRVVQKIKDGDKTREAFFEGMVIAIRGREPGKTFVVRKIAEGGIGVEKIFPLNLPSIDRILIIKKGTEGVRRAKLYYTREKAPTEVEMIFKRAAVRASIKSGKNK</sequence>
<comment type="caution">
    <text evidence="5">The sequence shown here is derived from an EMBL/GenBank/DDBJ whole genome shotgun (WGS) entry which is preliminary data.</text>
</comment>
<dbReference type="Pfam" id="PF01245">
    <property type="entry name" value="Ribosomal_L19"/>
    <property type="match status" value="1"/>
</dbReference>
<dbReference type="GO" id="GO:0003735">
    <property type="term" value="F:structural constituent of ribosome"/>
    <property type="evidence" value="ECO:0007669"/>
    <property type="project" value="InterPro"/>
</dbReference>
<dbReference type="PRINTS" id="PR00061">
    <property type="entry name" value="RIBOSOMALL19"/>
</dbReference>
<dbReference type="NCBIfam" id="TIGR01024">
    <property type="entry name" value="rplS_bact"/>
    <property type="match status" value="1"/>
</dbReference>
<evidence type="ECO:0000256" key="4">
    <source>
        <dbReference type="RuleBase" id="RU000559"/>
    </source>
</evidence>
<dbReference type="GO" id="GO:0022625">
    <property type="term" value="C:cytosolic large ribosomal subunit"/>
    <property type="evidence" value="ECO:0007669"/>
    <property type="project" value="TreeGrafter"/>
</dbReference>
<gene>
    <name evidence="5" type="ORF">UT17_C0004G0042</name>
</gene>
<dbReference type="SUPFAM" id="SSF50104">
    <property type="entry name" value="Translation proteins SH3-like domain"/>
    <property type="match status" value="1"/>
</dbReference>
<dbReference type="PANTHER" id="PTHR15680">
    <property type="entry name" value="RIBOSOMAL PROTEIN L19"/>
    <property type="match status" value="1"/>
</dbReference>
<dbReference type="GO" id="GO:0006412">
    <property type="term" value="P:translation"/>
    <property type="evidence" value="ECO:0007669"/>
    <property type="project" value="InterPro"/>
</dbReference>
<accession>A0A0G0P0T5</accession>
<reference evidence="5 6" key="1">
    <citation type="journal article" date="2015" name="Nature">
        <title>rRNA introns, odd ribosomes, and small enigmatic genomes across a large radiation of phyla.</title>
        <authorList>
            <person name="Brown C.T."/>
            <person name="Hug L.A."/>
            <person name="Thomas B.C."/>
            <person name="Sharon I."/>
            <person name="Castelle C.J."/>
            <person name="Singh A."/>
            <person name="Wilkins M.J."/>
            <person name="Williams K.H."/>
            <person name="Banfield J.F."/>
        </authorList>
    </citation>
    <scope>NUCLEOTIDE SEQUENCE [LARGE SCALE GENOMIC DNA]</scope>
</reference>
<dbReference type="STRING" id="1618572.UT17_C0004G0042"/>
<dbReference type="InterPro" id="IPR038657">
    <property type="entry name" value="Ribosomal_bL19_sf"/>
</dbReference>
<evidence type="ECO:0000256" key="3">
    <source>
        <dbReference type="ARBA" id="ARBA00023274"/>
    </source>
</evidence>
<evidence type="ECO:0000256" key="1">
    <source>
        <dbReference type="ARBA" id="ARBA00005781"/>
    </source>
</evidence>
<protein>
    <recommendedName>
        <fullName evidence="4">50S ribosomal protein L19</fullName>
    </recommendedName>
</protein>
<dbReference type="Gene3D" id="2.30.30.790">
    <property type="match status" value="1"/>
</dbReference>
<organism evidence="5 6">
    <name type="scientific">Candidatus Woesebacteria bacterium GW2011_GWB1_39_10</name>
    <dbReference type="NCBI Taxonomy" id="1618572"/>
    <lineage>
        <taxon>Bacteria</taxon>
        <taxon>Candidatus Woeseibacteriota</taxon>
    </lineage>
</organism>
<evidence type="ECO:0000313" key="6">
    <source>
        <dbReference type="Proteomes" id="UP000034774"/>
    </source>
</evidence>
<proteinExistence type="inferred from homology"/>
<dbReference type="InterPro" id="IPR001857">
    <property type="entry name" value="Ribosomal_bL19"/>
</dbReference>
<evidence type="ECO:0000256" key="2">
    <source>
        <dbReference type="ARBA" id="ARBA00022980"/>
    </source>
</evidence>
<name>A0A0G0P0T5_9BACT</name>
<dbReference type="EMBL" id="LBVU01000004">
    <property type="protein sequence ID" value="KKQ91694.1"/>
    <property type="molecule type" value="Genomic_DNA"/>
</dbReference>
<keyword evidence="3 4" id="KW-0687">Ribonucleoprotein</keyword>
<evidence type="ECO:0000313" key="5">
    <source>
        <dbReference type="EMBL" id="KKQ91694.1"/>
    </source>
</evidence>
<comment type="function">
    <text evidence="4">This protein is located at the 30S-50S ribosomal subunit interface and may play a role in the structure and function of the aminoacyl-tRNA binding site.</text>
</comment>
<dbReference type="PANTHER" id="PTHR15680:SF9">
    <property type="entry name" value="LARGE RIBOSOMAL SUBUNIT PROTEIN BL19M"/>
    <property type="match status" value="1"/>
</dbReference>